<feature type="compositionally biased region" description="Polar residues" evidence="3">
    <location>
        <begin position="412"/>
        <end position="422"/>
    </location>
</feature>
<feature type="region of interest" description="Disordered" evidence="3">
    <location>
        <begin position="412"/>
        <end position="455"/>
    </location>
</feature>
<accession>A0A1Y2FKT5</accession>
<evidence type="ECO:0000256" key="1">
    <source>
        <dbReference type="ARBA" id="ARBA00023054"/>
    </source>
</evidence>
<feature type="coiled-coil region" evidence="2">
    <location>
        <begin position="621"/>
        <end position="682"/>
    </location>
</feature>
<feature type="region of interest" description="Disordered" evidence="3">
    <location>
        <begin position="298"/>
        <end position="349"/>
    </location>
</feature>
<name>A0A1Y2FKT5_9FUNG</name>
<organism evidence="5 6">
    <name type="scientific">Neocallimastix californiae</name>
    <dbReference type="NCBI Taxonomy" id="1754190"/>
    <lineage>
        <taxon>Eukaryota</taxon>
        <taxon>Fungi</taxon>
        <taxon>Fungi incertae sedis</taxon>
        <taxon>Chytridiomycota</taxon>
        <taxon>Chytridiomycota incertae sedis</taxon>
        <taxon>Neocallimastigomycetes</taxon>
        <taxon>Neocallimastigales</taxon>
        <taxon>Neocallimastigaceae</taxon>
        <taxon>Neocallimastix</taxon>
    </lineage>
</organism>
<dbReference type="Proteomes" id="UP000193920">
    <property type="component" value="Unassembled WGS sequence"/>
</dbReference>
<feature type="compositionally biased region" description="Low complexity" evidence="3">
    <location>
        <begin position="308"/>
        <end position="348"/>
    </location>
</feature>
<reference evidence="5 6" key="1">
    <citation type="submission" date="2016-08" db="EMBL/GenBank/DDBJ databases">
        <title>A Parts List for Fungal Cellulosomes Revealed by Comparative Genomics.</title>
        <authorList>
            <consortium name="DOE Joint Genome Institute"/>
            <person name="Haitjema C.H."/>
            <person name="Gilmore S.P."/>
            <person name="Henske J.K."/>
            <person name="Solomon K.V."/>
            <person name="De Groot R."/>
            <person name="Kuo A."/>
            <person name="Mondo S.J."/>
            <person name="Salamov A.A."/>
            <person name="Labutti K."/>
            <person name="Zhao Z."/>
            <person name="Chiniquy J."/>
            <person name="Barry K."/>
            <person name="Brewer H.M."/>
            <person name="Purvine S.O."/>
            <person name="Wright A.T."/>
            <person name="Boxma B."/>
            <person name="Van Alen T."/>
            <person name="Hackstein J.H."/>
            <person name="Baker S.E."/>
            <person name="Grigoriev I.V."/>
            <person name="O'Malley M.A."/>
        </authorList>
    </citation>
    <scope>NUCLEOTIDE SEQUENCE [LARGE SCALE GENOMIC DNA]</scope>
    <source>
        <strain evidence="5 6">G1</strain>
    </source>
</reference>
<feature type="domain" description="Translin-associated factor X-interacting protein 1 N-terminal" evidence="4">
    <location>
        <begin position="577"/>
        <end position="680"/>
    </location>
</feature>
<evidence type="ECO:0000313" key="6">
    <source>
        <dbReference type="Proteomes" id="UP000193920"/>
    </source>
</evidence>
<dbReference type="EMBL" id="MCOG01000005">
    <property type="protein sequence ID" value="ORY84583.1"/>
    <property type="molecule type" value="Genomic_DNA"/>
</dbReference>
<feature type="region of interest" description="Disordered" evidence="3">
    <location>
        <begin position="949"/>
        <end position="975"/>
    </location>
</feature>
<keyword evidence="1 2" id="KW-0175">Coiled coil</keyword>
<keyword evidence="6" id="KW-1185">Reference proteome</keyword>
<proteinExistence type="predicted"/>
<evidence type="ECO:0000256" key="2">
    <source>
        <dbReference type="SAM" id="Coils"/>
    </source>
</evidence>
<dbReference type="InterPro" id="IPR032755">
    <property type="entry name" value="TSNAXIP1_N"/>
</dbReference>
<evidence type="ECO:0000313" key="5">
    <source>
        <dbReference type="EMBL" id="ORY84583.1"/>
    </source>
</evidence>
<feature type="compositionally biased region" description="Low complexity" evidence="3">
    <location>
        <begin position="423"/>
        <end position="442"/>
    </location>
</feature>
<gene>
    <name evidence="5" type="ORF">LY90DRAFT_221428</name>
</gene>
<evidence type="ECO:0000256" key="3">
    <source>
        <dbReference type="SAM" id="MobiDB-lite"/>
    </source>
</evidence>
<sequence length="1102" mass="128651">MSLDITEDVNRWRGEETPLTSKVDLVPIKRVYKIRSHVSNVNNSTSISPRVISRKPPIKHYMDTIDRDYQKNIAKLMMGGYLNSKNMNSEYERQVVGTIKKTLNSWNQRQMYGSVINNPSSHGKSRNKIFILDSPNTVKNLGGMMDDEETEYLLNNQKLQFSVKKMTEQYQDIAKRYREKSAIQKKPFMNVKKRVQDRLLRKEDLPINNVNNDDTSTNNNNGNNDSNNINMNSNKITASESNESINSITNSSTDIHDLMKKYDYIEHLKDKNEDKIFMPSPNSITNLKEAVNENNQKNFDKFPDVQSNTNTNNNNINYDNKINNNDNNNSNDNSNNENNGNNNNNNNIEKNRSTKAYSAENIFNKDHNNDIHFKFFSQTSIPTSTLPKPEFISPFGNNSSPKIIINTMNTKESPKSSVIDSTSNQVVNNNSPLLSNSNSQDNSTKETIQKQNNENQQNIIIENLNNTHGESEITENDDNIHISNEIENISIDNTDNKNNDSNNIIYNKNNLDQVIENDSYHSSIYKPPFPFFKSKIYADKDISFQEKILSLENSKKFRVSENSQKFNKGDKVERIRNYINKELSILKLKKDDDKADFRRLEVYSHCMDMICEESPVFGSLLSEIKNEYDKVINNIKVDQNENHFLRLKIQKLLAQNENRLLLNYETQKNKELETEIDNLKYENTSLNYYLNEKRDDFERFLLKEQDDDEDIDSNQLSPEHLELIDKFERKIENLESKIKEQNNEIKELKEIQKTMVPKKEKVELEHILKSSEDILNNLRHENEEYETRLREQSLKVSNLEKQLKDNENRYMFLIKEYNKIYNREYSTGDGKMRINKVVSIETVQTQTEDYNIREYINEGMQTLSSSDGNNKDINETVQDNNDDITEVQQQEISLNNDTPEININTNENEDSNNKIEEIEETKSEHSNIHYKCLNCHKCLVCAVDQKEKKEKEKEKEKKKEKEKGKEKEKDEDEEVQKEENCCFENKVDPNNNENIESSINNHEFFSTTSIDKFDKSKIKNKAIVVLMNEDKKFRISQSDNELSQPKKNKQININYSANCEPQSPKYITKEIKFYDTSKNSIGSVTCDSILIVPPEITKKRFR</sequence>
<protein>
    <recommendedName>
        <fullName evidence="4">Translin-associated factor X-interacting protein 1 N-terminal domain-containing protein</fullName>
    </recommendedName>
</protein>
<dbReference type="Pfam" id="PF15739">
    <property type="entry name" value="TSNAXIP1_N"/>
    <property type="match status" value="1"/>
</dbReference>
<dbReference type="OrthoDB" id="2151869at2759"/>
<comment type="caution">
    <text evidence="5">The sequence shown here is derived from an EMBL/GenBank/DDBJ whole genome shotgun (WGS) entry which is preliminary data.</text>
</comment>
<feature type="coiled-coil region" evidence="2">
    <location>
        <begin position="717"/>
        <end position="816"/>
    </location>
</feature>
<feature type="compositionally biased region" description="Basic and acidic residues" evidence="3">
    <location>
        <begin position="949"/>
        <end position="968"/>
    </location>
</feature>
<dbReference type="AlphaFoldDB" id="A0A1Y2FKT5"/>
<evidence type="ECO:0000259" key="4">
    <source>
        <dbReference type="Pfam" id="PF15739"/>
    </source>
</evidence>
<feature type="region of interest" description="Disordered" evidence="3">
    <location>
        <begin position="207"/>
        <end position="233"/>
    </location>
</feature>